<comment type="pathway">
    <text evidence="4">Lipid metabolism.</text>
</comment>
<evidence type="ECO:0000256" key="15">
    <source>
        <dbReference type="ARBA" id="ARBA00023136"/>
    </source>
</evidence>
<feature type="transmembrane region" description="Helical" evidence="24">
    <location>
        <begin position="7"/>
        <end position="27"/>
    </location>
</feature>
<comment type="caution">
    <text evidence="25">The sequence shown here is derived from an EMBL/GenBank/DDBJ whole genome shotgun (WGS) entry which is preliminary data.</text>
</comment>
<evidence type="ECO:0000256" key="22">
    <source>
        <dbReference type="ARBA" id="ARBA00032743"/>
    </source>
</evidence>
<dbReference type="OrthoDB" id="9799199at2"/>
<name>A0A4U1J4M4_9BACT</name>
<evidence type="ECO:0000256" key="13">
    <source>
        <dbReference type="ARBA" id="ARBA00022989"/>
    </source>
</evidence>
<keyword evidence="8" id="KW-1003">Cell membrane</keyword>
<evidence type="ECO:0000256" key="4">
    <source>
        <dbReference type="ARBA" id="ARBA00005189"/>
    </source>
</evidence>
<evidence type="ECO:0000256" key="23">
    <source>
        <dbReference type="ARBA" id="ARBA00033406"/>
    </source>
</evidence>
<dbReference type="EMBL" id="SSMQ01000036">
    <property type="protein sequence ID" value="TKD02020.1"/>
    <property type="molecule type" value="Genomic_DNA"/>
</dbReference>
<keyword evidence="17" id="KW-1208">Phospholipid metabolism</keyword>
<evidence type="ECO:0000256" key="3">
    <source>
        <dbReference type="ARBA" id="ARBA00005119"/>
    </source>
</evidence>
<dbReference type="GO" id="GO:0004605">
    <property type="term" value="F:phosphatidate cytidylyltransferase activity"/>
    <property type="evidence" value="ECO:0007669"/>
    <property type="project" value="UniProtKB-EC"/>
</dbReference>
<feature type="transmembrane region" description="Helical" evidence="24">
    <location>
        <begin position="83"/>
        <end position="101"/>
    </location>
</feature>
<keyword evidence="26" id="KW-1185">Reference proteome</keyword>
<dbReference type="PANTHER" id="PTHR46382:SF1">
    <property type="entry name" value="PHOSPHATIDATE CYTIDYLYLTRANSFERASE"/>
    <property type="match status" value="1"/>
</dbReference>
<evidence type="ECO:0000256" key="5">
    <source>
        <dbReference type="ARBA" id="ARBA00010185"/>
    </source>
</evidence>
<sequence>MAARSNLATRLLSALVGIPAILALLYLGPPWGWALFLAVALLVGAIEFFGMTHPEDAVSRYLGIGVTLGVMAVLWLFGTDARVLVTLVFLLPTIALFITLARLGSIETAALRAAAMGFGPLWLGGGLGSLAMLRRDGGDSGPGFVVLALALSWFSDTGAYFAGRFLGKHKLYEAVSPKKTIEGAVGGLVAAVVGALAGHYLYLKSLPLNHAIVLGLVAGALGQAGDLAESMIKRSAGVKDSGGIVPGHGGILDRVDALMVTGTFTYIYVLFFWPRP</sequence>
<reference evidence="25 26" key="1">
    <citation type="submission" date="2019-04" db="EMBL/GenBank/DDBJ databases">
        <authorList>
            <person name="Li Y."/>
            <person name="Wang J."/>
        </authorList>
    </citation>
    <scope>NUCLEOTIDE SEQUENCE [LARGE SCALE GENOMIC DNA]</scope>
    <source>
        <strain evidence="25 26">DSM 14668</strain>
    </source>
</reference>
<dbReference type="Proteomes" id="UP000309215">
    <property type="component" value="Unassembled WGS sequence"/>
</dbReference>
<evidence type="ECO:0000256" key="16">
    <source>
        <dbReference type="ARBA" id="ARBA00023209"/>
    </source>
</evidence>
<feature type="transmembrane region" description="Helical" evidence="24">
    <location>
        <begin position="113"/>
        <end position="132"/>
    </location>
</feature>
<feature type="transmembrane region" description="Helical" evidence="24">
    <location>
        <begin position="255"/>
        <end position="273"/>
    </location>
</feature>
<keyword evidence="13 24" id="KW-1133">Transmembrane helix</keyword>
<dbReference type="RefSeq" id="WP_136932458.1">
    <property type="nucleotide sequence ID" value="NZ_SSMQ01000036.1"/>
</dbReference>
<evidence type="ECO:0000256" key="18">
    <source>
        <dbReference type="ARBA" id="ARBA00029893"/>
    </source>
</evidence>
<comment type="subcellular location">
    <subcellularLocation>
        <location evidence="2">Cell membrane</location>
        <topology evidence="2">Multi-pass membrane protein</topology>
    </subcellularLocation>
</comment>
<evidence type="ECO:0000256" key="17">
    <source>
        <dbReference type="ARBA" id="ARBA00023264"/>
    </source>
</evidence>
<feature type="transmembrane region" description="Helical" evidence="24">
    <location>
        <begin position="183"/>
        <end position="202"/>
    </location>
</feature>
<keyword evidence="16" id="KW-0594">Phospholipid biosynthesis</keyword>
<dbReference type="GO" id="GO:0005886">
    <property type="term" value="C:plasma membrane"/>
    <property type="evidence" value="ECO:0007669"/>
    <property type="project" value="UniProtKB-SubCell"/>
</dbReference>
<evidence type="ECO:0000256" key="9">
    <source>
        <dbReference type="ARBA" id="ARBA00022516"/>
    </source>
</evidence>
<comment type="similarity">
    <text evidence="5">Belongs to the CDS family.</text>
</comment>
<gene>
    <name evidence="25" type="ORF">E8A74_29580</name>
</gene>
<dbReference type="AlphaFoldDB" id="A0A4U1J4M4"/>
<evidence type="ECO:0000256" key="21">
    <source>
        <dbReference type="ARBA" id="ARBA00032396"/>
    </source>
</evidence>
<feature type="transmembrane region" description="Helical" evidence="24">
    <location>
        <begin position="144"/>
        <end position="162"/>
    </location>
</feature>
<keyword evidence="15 24" id="KW-0472">Membrane</keyword>
<proteinExistence type="inferred from homology"/>
<keyword evidence="12 25" id="KW-0548">Nucleotidyltransferase</keyword>
<evidence type="ECO:0000256" key="7">
    <source>
        <dbReference type="ARBA" id="ARBA00019373"/>
    </source>
</evidence>
<keyword evidence="9" id="KW-0444">Lipid biosynthesis</keyword>
<accession>A0A4U1J4M4</accession>
<keyword evidence="11 24" id="KW-0812">Transmembrane</keyword>
<evidence type="ECO:0000256" key="24">
    <source>
        <dbReference type="SAM" id="Phobius"/>
    </source>
</evidence>
<evidence type="ECO:0000313" key="25">
    <source>
        <dbReference type="EMBL" id="TKD02020.1"/>
    </source>
</evidence>
<evidence type="ECO:0000256" key="20">
    <source>
        <dbReference type="ARBA" id="ARBA00032253"/>
    </source>
</evidence>
<comment type="catalytic activity">
    <reaction evidence="1">
        <text>a 1,2-diacyl-sn-glycero-3-phosphate + CTP + H(+) = a CDP-1,2-diacyl-sn-glycerol + diphosphate</text>
        <dbReference type="Rhea" id="RHEA:16229"/>
        <dbReference type="ChEBI" id="CHEBI:15378"/>
        <dbReference type="ChEBI" id="CHEBI:33019"/>
        <dbReference type="ChEBI" id="CHEBI:37563"/>
        <dbReference type="ChEBI" id="CHEBI:58332"/>
        <dbReference type="ChEBI" id="CHEBI:58608"/>
        <dbReference type="EC" id="2.7.7.41"/>
    </reaction>
</comment>
<evidence type="ECO:0000256" key="2">
    <source>
        <dbReference type="ARBA" id="ARBA00004651"/>
    </source>
</evidence>
<protein>
    <recommendedName>
        <fullName evidence="7">Phosphatidate cytidylyltransferase</fullName>
        <ecNumber evidence="6">2.7.7.41</ecNumber>
    </recommendedName>
    <alternativeName>
        <fullName evidence="20">CDP-DAG synthase</fullName>
    </alternativeName>
    <alternativeName>
        <fullName evidence="22">CDP-DG synthase</fullName>
    </alternativeName>
    <alternativeName>
        <fullName evidence="18">CDP-diacylglycerol synthase</fullName>
    </alternativeName>
    <alternativeName>
        <fullName evidence="21">CDP-diglyceride pyrophosphorylase</fullName>
    </alternativeName>
    <alternativeName>
        <fullName evidence="23">CDP-diglyceride synthase</fullName>
    </alternativeName>
    <alternativeName>
        <fullName evidence="19">CTP:phosphatidate cytidylyltransferase</fullName>
    </alternativeName>
</protein>
<keyword evidence="10 25" id="KW-0808">Transferase</keyword>
<feature type="transmembrane region" description="Helical" evidence="24">
    <location>
        <begin position="58"/>
        <end position="77"/>
    </location>
</feature>
<dbReference type="Pfam" id="PF01148">
    <property type="entry name" value="CTP_transf_1"/>
    <property type="match status" value="1"/>
</dbReference>
<dbReference type="EC" id="2.7.7.41" evidence="6"/>
<evidence type="ECO:0000313" key="26">
    <source>
        <dbReference type="Proteomes" id="UP000309215"/>
    </source>
</evidence>
<keyword evidence="14" id="KW-0443">Lipid metabolism</keyword>
<evidence type="ECO:0000256" key="19">
    <source>
        <dbReference type="ARBA" id="ARBA00031825"/>
    </source>
</evidence>
<feature type="transmembrane region" description="Helical" evidence="24">
    <location>
        <begin position="33"/>
        <end position="51"/>
    </location>
</feature>
<evidence type="ECO:0000256" key="11">
    <source>
        <dbReference type="ARBA" id="ARBA00022692"/>
    </source>
</evidence>
<evidence type="ECO:0000256" key="10">
    <source>
        <dbReference type="ARBA" id="ARBA00022679"/>
    </source>
</evidence>
<evidence type="ECO:0000256" key="8">
    <source>
        <dbReference type="ARBA" id="ARBA00022475"/>
    </source>
</evidence>
<comment type="pathway">
    <text evidence="3">Phospholipid metabolism; CDP-diacylglycerol biosynthesis; CDP-diacylglycerol from sn-glycerol 3-phosphate: step 3/3.</text>
</comment>
<evidence type="ECO:0000256" key="6">
    <source>
        <dbReference type="ARBA" id="ARBA00012487"/>
    </source>
</evidence>
<evidence type="ECO:0000256" key="12">
    <source>
        <dbReference type="ARBA" id="ARBA00022695"/>
    </source>
</evidence>
<evidence type="ECO:0000256" key="14">
    <source>
        <dbReference type="ARBA" id="ARBA00023098"/>
    </source>
</evidence>
<organism evidence="25 26">
    <name type="scientific">Polyangium fumosum</name>
    <dbReference type="NCBI Taxonomy" id="889272"/>
    <lineage>
        <taxon>Bacteria</taxon>
        <taxon>Pseudomonadati</taxon>
        <taxon>Myxococcota</taxon>
        <taxon>Polyangia</taxon>
        <taxon>Polyangiales</taxon>
        <taxon>Polyangiaceae</taxon>
        <taxon>Polyangium</taxon>
    </lineage>
</organism>
<dbReference type="PANTHER" id="PTHR46382">
    <property type="entry name" value="PHOSPHATIDATE CYTIDYLYLTRANSFERASE"/>
    <property type="match status" value="1"/>
</dbReference>
<dbReference type="GO" id="GO:0016024">
    <property type="term" value="P:CDP-diacylglycerol biosynthetic process"/>
    <property type="evidence" value="ECO:0007669"/>
    <property type="project" value="TreeGrafter"/>
</dbReference>
<evidence type="ECO:0000256" key="1">
    <source>
        <dbReference type="ARBA" id="ARBA00001698"/>
    </source>
</evidence>